<feature type="compositionally biased region" description="Basic and acidic residues" evidence="1">
    <location>
        <begin position="257"/>
        <end position="270"/>
    </location>
</feature>
<feature type="compositionally biased region" description="Polar residues" evidence="1">
    <location>
        <begin position="397"/>
        <end position="407"/>
    </location>
</feature>
<accession>A0ABQ8GWY1</accession>
<evidence type="ECO:0000256" key="1">
    <source>
        <dbReference type="SAM" id="MobiDB-lite"/>
    </source>
</evidence>
<feature type="compositionally biased region" description="Polar residues" evidence="1">
    <location>
        <begin position="307"/>
        <end position="323"/>
    </location>
</feature>
<comment type="caution">
    <text evidence="2">The sequence shown here is derived from an EMBL/GenBank/DDBJ whole genome shotgun (WGS) entry which is preliminary data.</text>
</comment>
<feature type="compositionally biased region" description="Polar residues" evidence="1">
    <location>
        <begin position="235"/>
        <end position="244"/>
    </location>
</feature>
<evidence type="ECO:0000313" key="3">
    <source>
        <dbReference type="Proteomes" id="UP000774617"/>
    </source>
</evidence>
<feature type="compositionally biased region" description="Basic and acidic residues" evidence="1">
    <location>
        <begin position="120"/>
        <end position="132"/>
    </location>
</feature>
<protein>
    <submittedName>
        <fullName evidence="2">Uncharacterized protein</fullName>
    </submittedName>
</protein>
<dbReference type="EMBL" id="JAGTJR010000001">
    <property type="protein sequence ID" value="KAH7064857.1"/>
    <property type="molecule type" value="Genomic_DNA"/>
</dbReference>
<feature type="compositionally biased region" description="Low complexity" evidence="1">
    <location>
        <begin position="205"/>
        <end position="220"/>
    </location>
</feature>
<feature type="compositionally biased region" description="Basic and acidic residues" evidence="1">
    <location>
        <begin position="1"/>
        <end position="51"/>
    </location>
</feature>
<feature type="region of interest" description="Disordered" evidence="1">
    <location>
        <begin position="365"/>
        <end position="419"/>
    </location>
</feature>
<name>A0ABQ8GWY1_9PEZI</name>
<organism evidence="2 3">
    <name type="scientific">Macrophomina phaseolina</name>
    <dbReference type="NCBI Taxonomy" id="35725"/>
    <lineage>
        <taxon>Eukaryota</taxon>
        <taxon>Fungi</taxon>
        <taxon>Dikarya</taxon>
        <taxon>Ascomycota</taxon>
        <taxon>Pezizomycotina</taxon>
        <taxon>Dothideomycetes</taxon>
        <taxon>Dothideomycetes incertae sedis</taxon>
        <taxon>Botryosphaeriales</taxon>
        <taxon>Botryosphaeriaceae</taxon>
        <taxon>Macrophomina</taxon>
    </lineage>
</organism>
<feature type="region of interest" description="Disordered" evidence="1">
    <location>
        <begin position="340"/>
        <end position="359"/>
    </location>
</feature>
<reference evidence="2 3" key="1">
    <citation type="journal article" date="2021" name="Nat. Commun.">
        <title>Genetic determinants of endophytism in the Arabidopsis root mycobiome.</title>
        <authorList>
            <person name="Mesny F."/>
            <person name="Miyauchi S."/>
            <person name="Thiergart T."/>
            <person name="Pickel B."/>
            <person name="Atanasova L."/>
            <person name="Karlsson M."/>
            <person name="Huettel B."/>
            <person name="Barry K.W."/>
            <person name="Haridas S."/>
            <person name="Chen C."/>
            <person name="Bauer D."/>
            <person name="Andreopoulos W."/>
            <person name="Pangilinan J."/>
            <person name="LaButti K."/>
            <person name="Riley R."/>
            <person name="Lipzen A."/>
            <person name="Clum A."/>
            <person name="Drula E."/>
            <person name="Henrissat B."/>
            <person name="Kohler A."/>
            <person name="Grigoriev I.V."/>
            <person name="Martin F.M."/>
            <person name="Hacquard S."/>
        </authorList>
    </citation>
    <scope>NUCLEOTIDE SEQUENCE [LARGE SCALE GENOMIC DNA]</scope>
    <source>
        <strain evidence="2 3">MPI-SDFR-AT-0080</strain>
    </source>
</reference>
<feature type="region of interest" description="Disordered" evidence="1">
    <location>
        <begin position="1"/>
        <end position="96"/>
    </location>
</feature>
<feature type="region of interest" description="Disordered" evidence="1">
    <location>
        <begin position="120"/>
        <end position="142"/>
    </location>
</feature>
<evidence type="ECO:0000313" key="2">
    <source>
        <dbReference type="EMBL" id="KAH7064857.1"/>
    </source>
</evidence>
<sequence length="773" mass="89143">MAYRDYDDRPRYSSRRYEPNTSRSRDYEHVKGQQYPYDRRRPEYYDLDQRRTPSAADYDARYAEDLPPAYAYDPRDRDRYPPTPPPTASYRVERHRRASWPPLPTVEDIEVALAKEAANHAWEDGKRGDEAPNRGSVDQEPILVEVEEEMARFNQERRFVIVPGSGDGAEQPADDVRIRRSMRQPVDRQKAPPLQTDLRDPPVNTTRSRSPYSYSRTSAAPKERSSGDSYLSPESAASSTSRENSLPPSPPRSPRLRPHEGDARVRRDPGSRPASLYSLSRQSRYEVATTDDLDPYLQEPPPRIGIQSPSPTRHPTSKSTTSLPYPVDDIMPAEQSYQFIPESPRSPRRTTSDYHRGPVVVPIPTHVREEVDSGRSPLRRTLSEGSVQKERKEPRSVPSTAQGNEIQQEVVPDMPDLPLPPCPRSTYSSRYRDWYTLDSVPSFDICPDCLDNIIGYSMFRRYFERAHPTDLPKKCHFSSPWYRLAWLMTLKEKRRNLDLIFSLASITDTEAPCPGETKDVRTWYGLRNNRGNDFIPNLYICERDVLYLEALMPTLGGCFQPMDSSARICSFRSTSTRFPQYLDTLLEVHEQALKSRTGAPDMAPFLNLASAHAWKRECTRDEILLGNPWHFLPGIPEFTVCEECYEDVVYPEVKRGSRLADDVTRTLQFVPSDAEFTGEGNSCQLYSLRMRRVWARAVEDDDAVYLARKVRERRKIHRDLKNQERSLRRLLDETLRERELGYSYGSGSVSSGLAPERLKEELDAVRMEWKNWE</sequence>
<keyword evidence="3" id="KW-1185">Reference proteome</keyword>
<feature type="region of interest" description="Disordered" evidence="1">
    <location>
        <begin position="158"/>
        <end position="327"/>
    </location>
</feature>
<proteinExistence type="predicted"/>
<dbReference type="Proteomes" id="UP000774617">
    <property type="component" value="Unassembled WGS sequence"/>
</dbReference>
<gene>
    <name evidence="2" type="ORF">B0J12DRAFT_561266</name>
</gene>